<evidence type="ECO:0000313" key="4">
    <source>
        <dbReference type="EMBL" id="PVU97711.1"/>
    </source>
</evidence>
<dbReference type="Pfam" id="PF10374">
    <property type="entry name" value="EST1"/>
    <property type="match status" value="1"/>
</dbReference>
<dbReference type="PANTHER" id="PTHR15696:SF0">
    <property type="entry name" value="TELOMERASE-BINDING PROTEIN EST1A"/>
    <property type="match status" value="1"/>
</dbReference>
<dbReference type="GO" id="GO:0005697">
    <property type="term" value="C:telomerase holoenzyme complex"/>
    <property type="evidence" value="ECO:0007669"/>
    <property type="project" value="TreeGrafter"/>
</dbReference>
<keyword evidence="5" id="KW-1185">Reference proteome</keyword>
<dbReference type="InterPro" id="IPR011990">
    <property type="entry name" value="TPR-like_helical_dom_sf"/>
</dbReference>
<dbReference type="Proteomes" id="UP000245383">
    <property type="component" value="Unassembled WGS sequence"/>
</dbReference>
<name>A0A2T9YZE2_9FUNG</name>
<dbReference type="InterPro" id="IPR045153">
    <property type="entry name" value="Est1/Ebs1-like"/>
</dbReference>
<reference evidence="4 5" key="1">
    <citation type="journal article" date="2018" name="MBio">
        <title>Comparative Genomics Reveals the Core Gene Toolbox for the Fungus-Insect Symbiosis.</title>
        <authorList>
            <person name="Wang Y."/>
            <person name="Stata M."/>
            <person name="Wang W."/>
            <person name="Stajich J.E."/>
            <person name="White M.M."/>
            <person name="Moncalvo J.M."/>
        </authorList>
    </citation>
    <scope>NUCLEOTIDE SEQUENCE [LARGE SCALE GENOMIC DNA]</scope>
    <source>
        <strain evidence="4 5">SWE-8-4</strain>
    </source>
</reference>
<gene>
    <name evidence="4" type="ORF">BB561_000367</name>
</gene>
<dbReference type="Pfam" id="PF10373">
    <property type="entry name" value="EST1_DNA_bind"/>
    <property type="match status" value="1"/>
</dbReference>
<feature type="region of interest" description="Disordered" evidence="1">
    <location>
        <begin position="771"/>
        <end position="793"/>
    </location>
</feature>
<organism evidence="4 5">
    <name type="scientific">Smittium simulii</name>
    <dbReference type="NCBI Taxonomy" id="133385"/>
    <lineage>
        <taxon>Eukaryota</taxon>
        <taxon>Fungi</taxon>
        <taxon>Fungi incertae sedis</taxon>
        <taxon>Zoopagomycota</taxon>
        <taxon>Kickxellomycotina</taxon>
        <taxon>Harpellomycetes</taxon>
        <taxon>Harpellales</taxon>
        <taxon>Legeriomycetaceae</taxon>
        <taxon>Smittium</taxon>
    </lineage>
</organism>
<comment type="caution">
    <text evidence="4">The sequence shown here is derived from an EMBL/GenBank/DDBJ whole genome shotgun (WGS) entry which is preliminary data.</text>
</comment>
<dbReference type="InterPro" id="IPR019458">
    <property type="entry name" value="Est1-like_N"/>
</dbReference>
<dbReference type="SUPFAM" id="SSF48452">
    <property type="entry name" value="TPR-like"/>
    <property type="match status" value="1"/>
</dbReference>
<dbReference type="GO" id="GO:0070034">
    <property type="term" value="F:telomerase RNA binding"/>
    <property type="evidence" value="ECO:0007669"/>
    <property type="project" value="TreeGrafter"/>
</dbReference>
<dbReference type="STRING" id="133385.A0A2T9YZE2"/>
<feature type="domain" description="Telomerase activating protein Est1-like N-terminal" evidence="3">
    <location>
        <begin position="90"/>
        <end position="204"/>
    </location>
</feature>
<evidence type="ECO:0008006" key="6">
    <source>
        <dbReference type="Google" id="ProtNLM"/>
    </source>
</evidence>
<dbReference type="PANTHER" id="PTHR15696">
    <property type="entry name" value="SMG-7 SUPPRESSOR WITH MORPHOLOGICAL EFFECT ON GENITALIA PROTEIN 7"/>
    <property type="match status" value="1"/>
</dbReference>
<sequence length="793" mass="90040">MSTNASSSKLFAVGDYKKQLQTSVQVVKTPSSAEADFNHNLFIAESLFEQARKNSSIFDAEHVLSAQRKLRSICKKFITLNFVQATSCSIEIKLWKSGVYKTLVSYRAALLSAVKAKDFAQAKNINNKLSIYIQEAIGFYLSLIQTLYLLGAAYNTHDFLFFGIEAQLESISDAKQFKRNLILDDFLQKILINLGDLYRYHSIYCDTDLYSNTSSFDLKNVSPIKLSSWNAAFMIYQKVLAFNSNSGITYNQLAVLHAYRTRILESVYYYLRALTCASPFHSAKTNFNLQLNELLKEIAKSKFTLKIRKAPALIDPLSKDFDFDFFSTALQSEFINILYTLTFDENHASILALDVDFFFTMITTAVDSKIIDSRKLLVIISSLLSTVTLKIAENDDLPVLKKNMPSYAKILKNTPQLQSKVLEKFLNIAFITMNNLIDVSRINKLKNITINEFTSNIKPICFSSLLVAIIWLSSLVAFFTADNNKKYIFLKCFQKAGLRQTLRKVFLSLSNINTSDIQVEYKHVHSFSKKHCFNLSGWILPSGITFDSAVSNICKDFDSHSDLLSQMIFDSNALTFHAKGEYTDSATARSTTNGFIYNSGNSSKSLDETNLIVFYQALPRLAENIKDILDAVEVDYKTPNLDFEIHYESILDNFANFSSELKTNSEFFENNIDVSNCYQFSQKSDLVNPNGFRLGDFQSLNEKISKFRNMAGIFNVKNKPIITANDPLYKKLFSNSLSVSNGALEIELPVQDTPLKPFNHFGYKNLMNFGDDDDTDNEDSDDNEEIIFRTKHK</sequence>
<dbReference type="OrthoDB" id="69928at2759"/>
<dbReference type="GO" id="GO:0000184">
    <property type="term" value="P:nuclear-transcribed mRNA catabolic process, nonsense-mediated decay"/>
    <property type="evidence" value="ECO:0007669"/>
    <property type="project" value="TreeGrafter"/>
</dbReference>
<dbReference type="AlphaFoldDB" id="A0A2T9YZE2"/>
<dbReference type="EMBL" id="MBFR01000008">
    <property type="protein sequence ID" value="PVU97711.1"/>
    <property type="molecule type" value="Genomic_DNA"/>
</dbReference>
<protein>
    <recommendedName>
        <fullName evidence="6">DNA/RNA-binding domain-containing protein</fullName>
    </recommendedName>
</protein>
<evidence type="ECO:0000313" key="5">
    <source>
        <dbReference type="Proteomes" id="UP000245383"/>
    </source>
</evidence>
<feature type="domain" description="DNA/RNA-binding" evidence="2">
    <location>
        <begin position="236"/>
        <end position="446"/>
    </location>
</feature>
<evidence type="ECO:0000256" key="1">
    <source>
        <dbReference type="SAM" id="MobiDB-lite"/>
    </source>
</evidence>
<evidence type="ECO:0000259" key="2">
    <source>
        <dbReference type="Pfam" id="PF10373"/>
    </source>
</evidence>
<evidence type="ECO:0000259" key="3">
    <source>
        <dbReference type="Pfam" id="PF10374"/>
    </source>
</evidence>
<dbReference type="InterPro" id="IPR018834">
    <property type="entry name" value="DNA/RNA-bd_Est1-type"/>
</dbReference>
<dbReference type="Gene3D" id="1.25.40.10">
    <property type="entry name" value="Tetratricopeptide repeat domain"/>
    <property type="match status" value="1"/>
</dbReference>
<dbReference type="GO" id="GO:0042162">
    <property type="term" value="F:telomeric DNA binding"/>
    <property type="evidence" value="ECO:0007669"/>
    <property type="project" value="TreeGrafter"/>
</dbReference>
<accession>A0A2T9YZE2</accession>
<feature type="compositionally biased region" description="Acidic residues" evidence="1">
    <location>
        <begin position="771"/>
        <end position="785"/>
    </location>
</feature>
<proteinExistence type="predicted"/>